<name>A0ABU6WH19_9FABA</name>
<evidence type="ECO:0000313" key="1">
    <source>
        <dbReference type="EMBL" id="MED6184574.1"/>
    </source>
</evidence>
<reference evidence="1 2" key="1">
    <citation type="journal article" date="2023" name="Plants (Basel)">
        <title>Bridging the Gap: Combining Genomics and Transcriptomics Approaches to Understand Stylosanthes scabra, an Orphan Legume from the Brazilian Caatinga.</title>
        <authorList>
            <person name="Ferreira-Neto J.R.C."/>
            <person name="da Silva M.D."/>
            <person name="Binneck E."/>
            <person name="de Melo N.F."/>
            <person name="da Silva R.H."/>
            <person name="de Melo A.L.T.M."/>
            <person name="Pandolfi V."/>
            <person name="Bustamante F.O."/>
            <person name="Brasileiro-Vidal A.C."/>
            <person name="Benko-Iseppon A.M."/>
        </authorList>
    </citation>
    <scope>NUCLEOTIDE SEQUENCE [LARGE SCALE GENOMIC DNA]</scope>
    <source>
        <tissue evidence="1">Leaves</tissue>
    </source>
</reference>
<dbReference type="Proteomes" id="UP001341840">
    <property type="component" value="Unassembled WGS sequence"/>
</dbReference>
<protein>
    <submittedName>
        <fullName evidence="1">Uncharacterized protein</fullName>
    </submittedName>
</protein>
<evidence type="ECO:0000313" key="2">
    <source>
        <dbReference type="Proteomes" id="UP001341840"/>
    </source>
</evidence>
<keyword evidence="2" id="KW-1185">Reference proteome</keyword>
<dbReference type="PANTHER" id="PTHR34460:SF2">
    <property type="entry name" value="OS04G0405500 PROTEIN"/>
    <property type="match status" value="1"/>
</dbReference>
<sequence>MGYWPISGLRRSHNNNSPLTHLLSSDVVLKCNKSTATPRSDAKFFNNDEILIQHFTPRKRNGFWTFLYLSSSSIKKLDANNNNAATARLFATTSSATTTATPLVGVQENTDDHGITLSEE</sequence>
<comment type="caution">
    <text evidence="1">The sequence shown here is derived from an EMBL/GenBank/DDBJ whole genome shotgun (WGS) entry which is preliminary data.</text>
</comment>
<accession>A0ABU6WH19</accession>
<dbReference type="EMBL" id="JASCZI010181564">
    <property type="protein sequence ID" value="MED6184574.1"/>
    <property type="molecule type" value="Genomic_DNA"/>
</dbReference>
<organism evidence="1 2">
    <name type="scientific">Stylosanthes scabra</name>
    <dbReference type="NCBI Taxonomy" id="79078"/>
    <lineage>
        <taxon>Eukaryota</taxon>
        <taxon>Viridiplantae</taxon>
        <taxon>Streptophyta</taxon>
        <taxon>Embryophyta</taxon>
        <taxon>Tracheophyta</taxon>
        <taxon>Spermatophyta</taxon>
        <taxon>Magnoliopsida</taxon>
        <taxon>eudicotyledons</taxon>
        <taxon>Gunneridae</taxon>
        <taxon>Pentapetalae</taxon>
        <taxon>rosids</taxon>
        <taxon>fabids</taxon>
        <taxon>Fabales</taxon>
        <taxon>Fabaceae</taxon>
        <taxon>Papilionoideae</taxon>
        <taxon>50 kb inversion clade</taxon>
        <taxon>dalbergioids sensu lato</taxon>
        <taxon>Dalbergieae</taxon>
        <taxon>Pterocarpus clade</taxon>
        <taxon>Stylosanthes</taxon>
    </lineage>
</organism>
<proteinExistence type="predicted"/>
<gene>
    <name evidence="1" type="ORF">PIB30_048721</name>
</gene>
<dbReference type="PANTHER" id="PTHR34460">
    <property type="entry name" value="VITELLOGENIN-LIKE PROTEIN"/>
    <property type="match status" value="1"/>
</dbReference>